<sequence length="67" mass="7651">MNPFSTRIRTKNRTTTLFSPHLPIPPPSSPLSTQHFLLSTLFPTRNSELGTRNSTQHLPRLPKTDRL</sequence>
<organism evidence="1 2">
    <name type="scientific">Desertifilum tharense IPPAS B-1220</name>
    <dbReference type="NCBI Taxonomy" id="1781255"/>
    <lineage>
        <taxon>Bacteria</taxon>
        <taxon>Bacillati</taxon>
        <taxon>Cyanobacteriota</taxon>
        <taxon>Cyanophyceae</taxon>
        <taxon>Desertifilales</taxon>
        <taxon>Desertifilaceae</taxon>
        <taxon>Desertifilum</taxon>
    </lineage>
</organism>
<dbReference type="EMBL" id="CP182909">
    <property type="protein sequence ID" value="XPM63063.1"/>
    <property type="molecule type" value="Genomic_DNA"/>
</dbReference>
<protein>
    <submittedName>
        <fullName evidence="1">Uncharacterized protein</fullName>
    </submittedName>
</protein>
<evidence type="ECO:0000313" key="1">
    <source>
        <dbReference type="EMBL" id="XPM63063.1"/>
    </source>
</evidence>
<evidence type="ECO:0000313" key="2">
    <source>
        <dbReference type="Proteomes" id="UP000095472"/>
    </source>
</evidence>
<accession>A0ACD5GQN3</accession>
<gene>
    <name evidence="1" type="ORF">BH720_027010</name>
</gene>
<keyword evidence="2" id="KW-1185">Reference proteome</keyword>
<reference evidence="1 2" key="1">
    <citation type="journal article" date="2016" name="Genome Announc.">
        <title>Draft Genome Sequence of the Thermotolerant Cyanobacterium Desertifilum sp. IPPAS B-1220.</title>
        <authorList>
            <person name="Mironov K.S."/>
            <person name="Sinetova M.A."/>
            <person name="Bolatkhan K."/>
            <person name="Zayadan B.K."/>
            <person name="Ustinova V.V."/>
            <person name="Kupriyanova E.V."/>
            <person name="Skrypnik A.N."/>
            <person name="Gogoleva N.E."/>
            <person name="Gogolev Y.V."/>
            <person name="Los D.A."/>
        </authorList>
    </citation>
    <scope>NUCLEOTIDE SEQUENCE [LARGE SCALE GENOMIC DNA]</scope>
    <source>
        <strain evidence="1 2">IPPAS B-1220</strain>
    </source>
</reference>
<proteinExistence type="predicted"/>
<name>A0ACD5GQN3_9CYAN</name>
<dbReference type="Proteomes" id="UP000095472">
    <property type="component" value="Chromosome"/>
</dbReference>